<dbReference type="SUPFAM" id="SSF56349">
    <property type="entry name" value="DNA breaking-rejoining enzymes"/>
    <property type="match status" value="1"/>
</dbReference>
<evidence type="ECO:0000313" key="6">
    <source>
        <dbReference type="EMBL" id="MBF0876930.1"/>
    </source>
</evidence>
<name>A0ABR9YE34_9PROT</name>
<evidence type="ECO:0000313" key="7">
    <source>
        <dbReference type="Proteomes" id="UP000630952"/>
    </source>
</evidence>
<dbReference type="InterPro" id="IPR011010">
    <property type="entry name" value="DNA_brk_join_enz"/>
</dbReference>
<dbReference type="Proteomes" id="UP000630952">
    <property type="component" value="Unassembled WGS sequence"/>
</dbReference>
<dbReference type="Gene3D" id="1.10.443.10">
    <property type="entry name" value="Intergrase catalytic core"/>
    <property type="match status" value="1"/>
</dbReference>
<keyword evidence="7" id="KW-1185">Reference proteome</keyword>
<dbReference type="CDD" id="cd01184">
    <property type="entry name" value="INT_C_like_1"/>
    <property type="match status" value="1"/>
</dbReference>
<evidence type="ECO:0000256" key="2">
    <source>
        <dbReference type="ARBA" id="ARBA00022908"/>
    </source>
</evidence>
<keyword evidence="2" id="KW-0229">DNA integration</keyword>
<dbReference type="EMBL" id="JABCQO010000006">
    <property type="protein sequence ID" value="MBF0876930.1"/>
    <property type="molecule type" value="Genomic_DNA"/>
</dbReference>
<evidence type="ECO:0000256" key="3">
    <source>
        <dbReference type="ARBA" id="ARBA00023125"/>
    </source>
</evidence>
<dbReference type="InterPro" id="IPR046668">
    <property type="entry name" value="DUF6538"/>
</dbReference>
<dbReference type="InterPro" id="IPR013762">
    <property type="entry name" value="Integrase-like_cat_sf"/>
</dbReference>
<dbReference type="PANTHER" id="PTHR30349">
    <property type="entry name" value="PHAGE INTEGRASE-RELATED"/>
    <property type="match status" value="1"/>
</dbReference>
<dbReference type="InterPro" id="IPR002104">
    <property type="entry name" value="Integrase_catalytic"/>
</dbReference>
<protein>
    <submittedName>
        <fullName evidence="6">Site-specific integrase</fullName>
    </submittedName>
</protein>
<gene>
    <name evidence="6" type="ORF">HKD21_08720</name>
</gene>
<dbReference type="InterPro" id="IPR050090">
    <property type="entry name" value="Tyrosine_recombinase_XerCD"/>
</dbReference>
<reference evidence="6" key="2">
    <citation type="submission" date="2020-11" db="EMBL/GenBank/DDBJ databases">
        <title>Description of novel Gluconobacter species.</title>
        <authorList>
            <person name="Cleenwerck I."/>
            <person name="Cnockaert M."/>
            <person name="Borremans W."/>
            <person name="Wieme A.D."/>
            <person name="De Vuyst L."/>
            <person name="Vandamme P."/>
        </authorList>
    </citation>
    <scope>NUCLEOTIDE SEQUENCE</scope>
    <source>
        <strain evidence="6">LMG 27748</strain>
    </source>
</reference>
<sequence>MGIGSFVYRRGDTYSFRCRVPAHLRAKTRKQELVFAVGTRDRDVARVLCAAIGWRVKRLWVELAHVASFEDVDRLIREWFDSAVQRAWTDNFRDPARDELVAERKASLEKEVPGVKVDFKQERDKFAADYAEHILRQIEEGAVDVSSFRDVALKIAASTSPAISPDDRRVEVIAGQVLAGEAEVAETVLEWANGRTDFQPAWKPSLPKDLFQPTVKKEEPSKTKRACSSSAKTGELTISQALQRYVDERKPETATVASFQTSIRRFVELFGDLDVSQITKRQVAEFKDVLLKIPARLKPSERLLTVQEVLKLYEDREDVPKLSAATINNKHLAALSVALRWASDNGYIDQVVSREVRAKAGAKTAKAPRLPYTLEDLKAIFALPMFVNGERSAAGAGEAAVWLPILALYSGARLNELGTLKITDVTREGGVDTLRIRAGKTVNAVRRIPIHDEVKRLGFLRYVEERRLSDKGLDGLLFPMIRAETSKGKKPTSPFSNWWGREARKAVPALNKSFHSFRHTAKRALRNARVDKTLRDAVMGHEAGDVAEAYGLDETGSGFELAVLNKAIQAIQYPGLEIKLAPAKKMSMRGVRKVRLDPKNPHKRSVLTKS</sequence>
<reference evidence="6" key="1">
    <citation type="submission" date="2020-04" db="EMBL/GenBank/DDBJ databases">
        <authorList>
            <person name="Sombolestani A."/>
        </authorList>
    </citation>
    <scope>NUCLEOTIDE SEQUENCE</scope>
    <source>
        <strain evidence="6">LMG 27748</strain>
    </source>
</reference>
<accession>A0ABR9YE34</accession>
<dbReference type="Gene3D" id="1.10.150.130">
    <property type="match status" value="1"/>
</dbReference>
<dbReference type="Pfam" id="PF00589">
    <property type="entry name" value="Phage_integrase"/>
    <property type="match status" value="1"/>
</dbReference>
<dbReference type="InterPro" id="IPR010998">
    <property type="entry name" value="Integrase_recombinase_N"/>
</dbReference>
<evidence type="ECO:0000256" key="4">
    <source>
        <dbReference type="ARBA" id="ARBA00023172"/>
    </source>
</evidence>
<proteinExistence type="inferred from homology"/>
<organism evidence="6 7">
    <name type="scientific">Gluconobacter cerevisiae</name>
    <dbReference type="NCBI Taxonomy" id="1379734"/>
    <lineage>
        <taxon>Bacteria</taxon>
        <taxon>Pseudomonadati</taxon>
        <taxon>Pseudomonadota</taxon>
        <taxon>Alphaproteobacteria</taxon>
        <taxon>Acetobacterales</taxon>
        <taxon>Acetobacteraceae</taxon>
        <taxon>Gluconobacter</taxon>
    </lineage>
</organism>
<comment type="similarity">
    <text evidence="1">Belongs to the 'phage' integrase family.</text>
</comment>
<evidence type="ECO:0000256" key="1">
    <source>
        <dbReference type="ARBA" id="ARBA00008857"/>
    </source>
</evidence>
<dbReference type="PANTHER" id="PTHR30349:SF41">
    <property type="entry name" value="INTEGRASE_RECOMBINASE PROTEIN MJ0367-RELATED"/>
    <property type="match status" value="1"/>
</dbReference>
<evidence type="ECO:0000259" key="5">
    <source>
        <dbReference type="PROSITE" id="PS51898"/>
    </source>
</evidence>
<dbReference type="PROSITE" id="PS51898">
    <property type="entry name" value="TYR_RECOMBINASE"/>
    <property type="match status" value="1"/>
</dbReference>
<dbReference type="Pfam" id="PF20172">
    <property type="entry name" value="DUF6538"/>
    <property type="match status" value="1"/>
</dbReference>
<dbReference type="RefSeq" id="WP_194255314.1">
    <property type="nucleotide sequence ID" value="NZ_JABCQO010000006.1"/>
</dbReference>
<comment type="caution">
    <text evidence="6">The sequence shown here is derived from an EMBL/GenBank/DDBJ whole genome shotgun (WGS) entry which is preliminary data.</text>
</comment>
<keyword evidence="3" id="KW-0238">DNA-binding</keyword>
<feature type="domain" description="Tyr recombinase" evidence="5">
    <location>
        <begin position="367"/>
        <end position="566"/>
    </location>
</feature>
<keyword evidence="4" id="KW-0233">DNA recombination</keyword>